<evidence type="ECO:0000313" key="2">
    <source>
        <dbReference type="EMBL" id="KAL0303862.1"/>
    </source>
</evidence>
<comment type="caution">
    <text evidence="2">The sequence shown here is derived from an EMBL/GenBank/DDBJ whole genome shotgun (WGS) entry which is preliminary data.</text>
</comment>
<reference evidence="2" key="2">
    <citation type="journal article" date="2024" name="Plant">
        <title>Genomic evolution and insights into agronomic trait innovations of Sesamum species.</title>
        <authorList>
            <person name="Miao H."/>
            <person name="Wang L."/>
            <person name="Qu L."/>
            <person name="Liu H."/>
            <person name="Sun Y."/>
            <person name="Le M."/>
            <person name="Wang Q."/>
            <person name="Wei S."/>
            <person name="Zheng Y."/>
            <person name="Lin W."/>
            <person name="Duan Y."/>
            <person name="Cao H."/>
            <person name="Xiong S."/>
            <person name="Wang X."/>
            <person name="Wei L."/>
            <person name="Li C."/>
            <person name="Ma Q."/>
            <person name="Ju M."/>
            <person name="Zhao R."/>
            <person name="Li G."/>
            <person name="Mu C."/>
            <person name="Tian Q."/>
            <person name="Mei H."/>
            <person name="Zhang T."/>
            <person name="Gao T."/>
            <person name="Zhang H."/>
        </authorList>
    </citation>
    <scope>NUCLEOTIDE SEQUENCE</scope>
    <source>
        <strain evidence="2">G02</strain>
    </source>
</reference>
<dbReference type="AlphaFoldDB" id="A0AAW2KCC3"/>
<organism evidence="2">
    <name type="scientific">Sesamum radiatum</name>
    <name type="common">Black benniseed</name>
    <dbReference type="NCBI Taxonomy" id="300843"/>
    <lineage>
        <taxon>Eukaryota</taxon>
        <taxon>Viridiplantae</taxon>
        <taxon>Streptophyta</taxon>
        <taxon>Embryophyta</taxon>
        <taxon>Tracheophyta</taxon>
        <taxon>Spermatophyta</taxon>
        <taxon>Magnoliopsida</taxon>
        <taxon>eudicotyledons</taxon>
        <taxon>Gunneridae</taxon>
        <taxon>Pentapetalae</taxon>
        <taxon>asterids</taxon>
        <taxon>lamiids</taxon>
        <taxon>Lamiales</taxon>
        <taxon>Pedaliaceae</taxon>
        <taxon>Sesamum</taxon>
    </lineage>
</organism>
<feature type="region of interest" description="Disordered" evidence="1">
    <location>
        <begin position="1"/>
        <end position="34"/>
    </location>
</feature>
<gene>
    <name evidence="2" type="ORF">Sradi_6254300</name>
</gene>
<proteinExistence type="predicted"/>
<accession>A0AAW2KCC3</accession>
<reference evidence="2" key="1">
    <citation type="submission" date="2020-06" db="EMBL/GenBank/DDBJ databases">
        <authorList>
            <person name="Li T."/>
            <person name="Hu X."/>
            <person name="Zhang T."/>
            <person name="Song X."/>
            <person name="Zhang H."/>
            <person name="Dai N."/>
            <person name="Sheng W."/>
            <person name="Hou X."/>
            <person name="Wei L."/>
        </authorList>
    </citation>
    <scope>NUCLEOTIDE SEQUENCE</scope>
    <source>
        <strain evidence="2">G02</strain>
        <tissue evidence="2">Leaf</tissue>
    </source>
</reference>
<name>A0AAW2KCC3_SESRA</name>
<dbReference type="EMBL" id="JACGWJ010000029">
    <property type="protein sequence ID" value="KAL0303862.1"/>
    <property type="molecule type" value="Genomic_DNA"/>
</dbReference>
<sequence>MVPDDGGVGETHGEGMHPLMQAAPHEQKRVAAEEVGDRTGVTRFEETALVLQDEPVGVRVGGEHRRLSEHMGGEDGAVLGHPVVDEGLRVLRLVGGDQLEGLPEEGQAEVPRRKAAPPACGGAEEEEDE</sequence>
<feature type="compositionally biased region" description="Basic and acidic residues" evidence="1">
    <location>
        <begin position="25"/>
        <end position="34"/>
    </location>
</feature>
<feature type="compositionally biased region" description="Gly residues" evidence="1">
    <location>
        <begin position="1"/>
        <end position="10"/>
    </location>
</feature>
<protein>
    <submittedName>
        <fullName evidence="2">Uncharacterized protein</fullName>
    </submittedName>
</protein>
<feature type="region of interest" description="Disordered" evidence="1">
    <location>
        <begin position="100"/>
        <end position="129"/>
    </location>
</feature>
<evidence type="ECO:0000256" key="1">
    <source>
        <dbReference type="SAM" id="MobiDB-lite"/>
    </source>
</evidence>